<dbReference type="Proteomes" id="UP000663823">
    <property type="component" value="Unassembled WGS sequence"/>
</dbReference>
<dbReference type="PROSITE" id="PS51186">
    <property type="entry name" value="GNAT"/>
    <property type="match status" value="1"/>
</dbReference>
<dbReference type="Proteomes" id="UP000663882">
    <property type="component" value="Unassembled WGS sequence"/>
</dbReference>
<reference evidence="5" key="1">
    <citation type="submission" date="2021-02" db="EMBL/GenBank/DDBJ databases">
        <authorList>
            <person name="Nowell W R."/>
        </authorList>
    </citation>
    <scope>NUCLEOTIDE SEQUENCE</scope>
</reference>
<protein>
    <recommendedName>
        <fullName evidence="1">N-acetyltransferase domain-containing protein</fullName>
    </recommendedName>
</protein>
<dbReference type="EMBL" id="CAJNOO010000394">
    <property type="protein sequence ID" value="CAF0930323.1"/>
    <property type="molecule type" value="Genomic_DNA"/>
</dbReference>
<gene>
    <name evidence="5" type="ORF">FNK824_LOCUS13054</name>
    <name evidence="4" type="ORF">OTI717_LOCUS12191</name>
    <name evidence="2" type="ORF">RFH988_LOCUS10501</name>
    <name evidence="3" type="ORF">SEV965_LOCUS19513</name>
</gene>
<dbReference type="Proteomes" id="UP000663889">
    <property type="component" value="Unassembled WGS sequence"/>
</dbReference>
<dbReference type="GO" id="GO:0016747">
    <property type="term" value="F:acyltransferase activity, transferring groups other than amino-acyl groups"/>
    <property type="evidence" value="ECO:0007669"/>
    <property type="project" value="InterPro"/>
</dbReference>
<feature type="domain" description="N-acetyltransferase" evidence="1">
    <location>
        <begin position="1"/>
        <end position="160"/>
    </location>
</feature>
<dbReference type="InterPro" id="IPR016181">
    <property type="entry name" value="Acyl_CoA_acyltransferase"/>
</dbReference>
<evidence type="ECO:0000313" key="6">
    <source>
        <dbReference type="Proteomes" id="UP000663874"/>
    </source>
</evidence>
<dbReference type="Pfam" id="PF00583">
    <property type="entry name" value="Acetyltransf_1"/>
    <property type="match status" value="1"/>
</dbReference>
<comment type="caution">
    <text evidence="5">The sequence shown here is derived from an EMBL/GenBank/DDBJ whole genome shotgun (WGS) entry which is preliminary data.</text>
</comment>
<dbReference type="Proteomes" id="UP000663874">
    <property type="component" value="Unassembled WGS sequence"/>
</dbReference>
<dbReference type="EMBL" id="CAJOAX010001209">
    <property type="protein sequence ID" value="CAF3695765.1"/>
    <property type="molecule type" value="Genomic_DNA"/>
</dbReference>
<dbReference type="Gene3D" id="3.40.630.30">
    <property type="match status" value="1"/>
</dbReference>
<sequence length="160" mass="19230">MLQIMDEALEMPTINDEMEERLERLLAKINNKSQFILYVVEVDHGNLVGWCRGGRAIETHNIVAHETYDCEIHDIFVRKQYQHRGIGYELWKIVWNDILLSFQPKNFIVWSVDNKKTHQFYSSLGGMPKERRKFDEERFLTAFVWNDLKLYETTHFLMFK</sequence>
<proteinExistence type="predicted"/>
<dbReference type="EMBL" id="CAJNOU010001221">
    <property type="protein sequence ID" value="CAF1171028.1"/>
    <property type="molecule type" value="Genomic_DNA"/>
</dbReference>
<accession>A0A818Z9T0</accession>
<dbReference type="InterPro" id="IPR000182">
    <property type="entry name" value="GNAT_dom"/>
</dbReference>
<evidence type="ECO:0000313" key="5">
    <source>
        <dbReference type="EMBL" id="CAF3765519.1"/>
    </source>
</evidence>
<organism evidence="5 6">
    <name type="scientific">Rotaria sordida</name>
    <dbReference type="NCBI Taxonomy" id="392033"/>
    <lineage>
        <taxon>Eukaryota</taxon>
        <taxon>Metazoa</taxon>
        <taxon>Spiralia</taxon>
        <taxon>Gnathifera</taxon>
        <taxon>Rotifera</taxon>
        <taxon>Eurotatoria</taxon>
        <taxon>Bdelloidea</taxon>
        <taxon>Philodinida</taxon>
        <taxon>Philodinidae</taxon>
        <taxon>Rotaria</taxon>
    </lineage>
</organism>
<dbReference type="CDD" id="cd04301">
    <property type="entry name" value="NAT_SF"/>
    <property type="match status" value="1"/>
</dbReference>
<dbReference type="AlphaFoldDB" id="A0A818Z9T0"/>
<name>A0A818Z9T0_9BILA</name>
<evidence type="ECO:0000259" key="1">
    <source>
        <dbReference type="PROSITE" id="PS51186"/>
    </source>
</evidence>
<dbReference type="EMBL" id="CAJOBE010001682">
    <property type="protein sequence ID" value="CAF3765519.1"/>
    <property type="molecule type" value="Genomic_DNA"/>
</dbReference>
<evidence type="ECO:0000313" key="3">
    <source>
        <dbReference type="EMBL" id="CAF1171028.1"/>
    </source>
</evidence>
<evidence type="ECO:0000313" key="4">
    <source>
        <dbReference type="EMBL" id="CAF3695765.1"/>
    </source>
</evidence>
<evidence type="ECO:0000313" key="2">
    <source>
        <dbReference type="EMBL" id="CAF0930323.1"/>
    </source>
</evidence>
<dbReference type="OrthoDB" id="10039976at2759"/>
<dbReference type="SUPFAM" id="SSF55729">
    <property type="entry name" value="Acyl-CoA N-acyltransferases (Nat)"/>
    <property type="match status" value="1"/>
</dbReference>